<feature type="compositionally biased region" description="Low complexity" evidence="2">
    <location>
        <begin position="852"/>
        <end position="863"/>
    </location>
</feature>
<keyword evidence="1" id="KW-0539">Nucleus</keyword>
<dbReference type="SMART" id="SM00066">
    <property type="entry name" value="GAL4"/>
    <property type="match status" value="1"/>
</dbReference>
<sequence length="1368" mass="149958">MGPNDQYSYYYNQSNAQPQNNYLSYHQQSTPVTAAAAASNYQQHSRATSGSTSTYPNYQQRQTQAQSHSTPQWYTSTATDGTSQRGAAEALSRMGSNDRASTDRTTVQNSYPSGNSAYSTTNNQVPVSASYNNASATTAQYSNYNPSQTRAPSHGHIQQQQQQQQPRPSSVNSVRSAGIAPQRSPIVENVTRPNSAQMQQQQQHSYQQQRVGQVANASAVRAASPAQIQASRHLQSLQQSDQRTTATTAATQQYSGYEQTQQNGTSQMNQSTVDPSAVYDPWPEYQRKLEASRKEREAQEAKEAAEKAIRDAEDKRKEVEAKAKAEEEQRAADELKQAEDERKKEEKKLADTAKRKANRQGRKEKGKEKAKAIPSAEPNDSAYTPQPDITELSKGAAPSDNPEAQIKALMAMVKTMNDKHPSLLAKIWEQERQDHLQKTTSLSPVVDRQVSQPGASAGAPEPSTAKQSKVLYSCDPCHKQKAKCDRQKPCSRCITSKKEDGCTYNNAERRRWKAQSTSSSKKVSPRAIDANAPPQKPPQPTPNQLPSGTPTSAQPQPQTQSTHIAHKPAQNPIQKPANSGTIWPKEKKGQLAASAAAWLNAIAENHTNQILPTKIGQFLDQNPTYIELCELLEAEGLKLERAAFARALLQCVPEVPKPNTEGAKPPKVAASVIALPIPNQQPVASHPIPLNVPPPAIPPPIQHYSNGSWIAPSAENVPPNTSYKRPYFKPNPSTTFVPKNSEPPKSTSLPAEPASKQDAARKRTFADIVDLTALSDEDELPPQQKPRREYEYAPAPVVSKPGEAYQPPPKYNYLSGFTGLVPPYLQQSLQQQNSHQQQNPHQQHANYPNRPQPQAQPQSQPPSRLIDEDRLRGAELVQPLSREKALKRNSYDPRTLARDILLATGKHPEMAPLNNRLEPLRQAFTGANQITINADLSTLRWDLLDPGEPIPLVAVDDDRDSVLNDAEDDADADDESENERYHARVQANANRIVIGVDGHTSGQVMVQPLATTPLRKDGFPAKRRGRPKGWRKSAPGDIQTRPLGFGEDHQSSGQPSRSVPRQQTSHPSNPNRGTPGQSTPSGSRPPPDTPQSAPGGGAGYSQFTRVDENGNPVKKKGRPVGWRKSLHQKGIGALAGGSGPGPSKSVRNNNIKGAPSKPDVKYAVYKCMWKDCQAELHNLDTLRKHLNKLHGKIDDKGRYTCKWDGCGKKVQTVDQQTGEVKTVLQYHYFPDFDLWKDHVEKIHVVPMAWKLGDGPPGGVSDSGATDSEAYLSDAHGRQVTPRISAPASASASGATPSSALRLGLPQRGRPPKSTPEQKAREKEAEIAKRKKEIGVGMDRGGARLANDKRRAGFVDDDEEESVVENEDD</sequence>
<comment type="caution">
    <text evidence="4">The sequence shown here is derived from an EMBL/GenBank/DDBJ whole genome shotgun (WGS) entry which is preliminary data.</text>
</comment>
<dbReference type="PROSITE" id="PS00463">
    <property type="entry name" value="ZN2_CY6_FUNGAL_1"/>
    <property type="match status" value="1"/>
</dbReference>
<feature type="compositionally biased region" description="Basic residues" evidence="2">
    <location>
        <begin position="1021"/>
        <end position="1031"/>
    </location>
</feature>
<dbReference type="Gene3D" id="4.10.240.10">
    <property type="entry name" value="Zn(2)-C6 fungal-type DNA-binding domain"/>
    <property type="match status" value="1"/>
</dbReference>
<feature type="domain" description="Zn(2)-C6 fungal-type" evidence="3">
    <location>
        <begin position="473"/>
        <end position="504"/>
    </location>
</feature>
<dbReference type="OrthoDB" id="5424797at2759"/>
<accession>A0A9P4TZM4</accession>
<keyword evidence="5" id="KW-1185">Reference proteome</keyword>
<evidence type="ECO:0000256" key="2">
    <source>
        <dbReference type="SAM" id="MobiDB-lite"/>
    </source>
</evidence>
<feature type="compositionally biased region" description="Low complexity" evidence="2">
    <location>
        <begin position="1284"/>
        <end position="1299"/>
    </location>
</feature>
<feature type="compositionally biased region" description="Low complexity" evidence="2">
    <location>
        <begin position="544"/>
        <end position="562"/>
    </location>
</feature>
<evidence type="ECO:0000259" key="3">
    <source>
        <dbReference type="PROSITE" id="PS50048"/>
    </source>
</evidence>
<evidence type="ECO:0000313" key="5">
    <source>
        <dbReference type="Proteomes" id="UP000800235"/>
    </source>
</evidence>
<feature type="region of interest" description="Disordered" evidence="2">
    <location>
        <begin position="721"/>
        <end position="805"/>
    </location>
</feature>
<feature type="compositionally biased region" description="Low complexity" evidence="2">
    <location>
        <begin position="829"/>
        <end position="843"/>
    </location>
</feature>
<reference evidence="4" key="1">
    <citation type="journal article" date="2020" name="Stud. Mycol.">
        <title>101 Dothideomycetes genomes: a test case for predicting lifestyles and emergence of pathogens.</title>
        <authorList>
            <person name="Haridas S."/>
            <person name="Albert R."/>
            <person name="Binder M."/>
            <person name="Bloem J."/>
            <person name="Labutti K."/>
            <person name="Salamov A."/>
            <person name="Andreopoulos B."/>
            <person name="Baker S."/>
            <person name="Barry K."/>
            <person name="Bills G."/>
            <person name="Bluhm B."/>
            <person name="Cannon C."/>
            <person name="Castanera R."/>
            <person name="Culley D."/>
            <person name="Daum C."/>
            <person name="Ezra D."/>
            <person name="Gonzalez J."/>
            <person name="Henrissat B."/>
            <person name="Kuo A."/>
            <person name="Liang C."/>
            <person name="Lipzen A."/>
            <person name="Lutzoni F."/>
            <person name="Magnuson J."/>
            <person name="Mondo S."/>
            <person name="Nolan M."/>
            <person name="Ohm R."/>
            <person name="Pangilinan J."/>
            <person name="Park H.-J."/>
            <person name="Ramirez L."/>
            <person name="Alfaro M."/>
            <person name="Sun H."/>
            <person name="Tritt A."/>
            <person name="Yoshinaga Y."/>
            <person name="Zwiers L.-H."/>
            <person name="Turgeon B."/>
            <person name="Goodwin S."/>
            <person name="Spatafora J."/>
            <person name="Crous P."/>
            <person name="Grigoriev I."/>
        </authorList>
    </citation>
    <scope>NUCLEOTIDE SEQUENCE</scope>
    <source>
        <strain evidence="4">CBS 130266</strain>
    </source>
</reference>
<dbReference type="InterPro" id="IPR036864">
    <property type="entry name" value="Zn2-C6_fun-type_DNA-bd_sf"/>
</dbReference>
<dbReference type="InterPro" id="IPR013087">
    <property type="entry name" value="Znf_C2H2_type"/>
</dbReference>
<protein>
    <recommendedName>
        <fullName evidence="3">Zn(2)-C6 fungal-type domain-containing protein</fullName>
    </recommendedName>
</protein>
<dbReference type="PROSITE" id="PS50048">
    <property type="entry name" value="ZN2_CY6_FUNGAL_2"/>
    <property type="match status" value="1"/>
</dbReference>
<feature type="region of interest" description="Disordered" evidence="2">
    <location>
        <begin position="142"/>
        <end position="405"/>
    </location>
</feature>
<feature type="compositionally biased region" description="Polar residues" evidence="2">
    <location>
        <begin position="1051"/>
        <end position="1082"/>
    </location>
</feature>
<dbReference type="Proteomes" id="UP000800235">
    <property type="component" value="Unassembled WGS sequence"/>
</dbReference>
<feature type="compositionally biased region" description="Polar residues" evidence="2">
    <location>
        <begin position="166"/>
        <end position="175"/>
    </location>
</feature>
<dbReference type="CDD" id="cd00067">
    <property type="entry name" value="GAL4"/>
    <property type="match status" value="1"/>
</dbReference>
<feature type="compositionally biased region" description="Pro residues" evidence="2">
    <location>
        <begin position="534"/>
        <end position="543"/>
    </location>
</feature>
<evidence type="ECO:0000313" key="4">
    <source>
        <dbReference type="EMBL" id="KAF2431078.1"/>
    </source>
</evidence>
<feature type="compositionally biased region" description="Polar residues" evidence="2">
    <location>
        <begin position="571"/>
        <end position="581"/>
    </location>
</feature>
<gene>
    <name evidence="4" type="ORF">EJ08DRAFT_678642</name>
</gene>
<dbReference type="Gene3D" id="3.30.160.60">
    <property type="entry name" value="Classic Zinc Finger"/>
    <property type="match status" value="1"/>
</dbReference>
<feature type="region of interest" description="Disordered" evidence="2">
    <location>
        <begin position="434"/>
        <end position="468"/>
    </location>
</feature>
<feature type="compositionally biased region" description="Basic and acidic residues" evidence="2">
    <location>
        <begin position="1315"/>
        <end position="1327"/>
    </location>
</feature>
<dbReference type="GO" id="GO:0000981">
    <property type="term" value="F:DNA-binding transcription factor activity, RNA polymerase II-specific"/>
    <property type="evidence" value="ECO:0007669"/>
    <property type="project" value="InterPro"/>
</dbReference>
<feature type="compositionally biased region" description="Polar residues" evidence="2">
    <location>
        <begin position="438"/>
        <end position="454"/>
    </location>
</feature>
<dbReference type="EMBL" id="MU007034">
    <property type="protein sequence ID" value="KAF2431078.1"/>
    <property type="molecule type" value="Genomic_DNA"/>
</dbReference>
<feature type="compositionally biased region" description="Basic and acidic residues" evidence="2">
    <location>
        <begin position="361"/>
        <end position="371"/>
    </location>
</feature>
<feature type="region of interest" description="Disordered" evidence="2">
    <location>
        <begin position="34"/>
        <end position="125"/>
    </location>
</feature>
<evidence type="ECO:0000256" key="1">
    <source>
        <dbReference type="ARBA" id="ARBA00023242"/>
    </source>
</evidence>
<feature type="region of interest" description="Disordered" evidence="2">
    <location>
        <begin position="1273"/>
        <end position="1368"/>
    </location>
</feature>
<feature type="compositionally biased region" description="Acidic residues" evidence="2">
    <location>
        <begin position="1354"/>
        <end position="1368"/>
    </location>
</feature>
<feature type="compositionally biased region" description="Polar residues" evidence="2">
    <location>
        <begin position="94"/>
        <end position="125"/>
    </location>
</feature>
<feature type="region of interest" description="Disordered" evidence="2">
    <location>
        <begin position="958"/>
        <end position="981"/>
    </location>
</feature>
<feature type="compositionally biased region" description="Basic and acidic residues" evidence="2">
    <location>
        <begin position="285"/>
        <end position="354"/>
    </location>
</feature>
<name>A0A9P4TZM4_9PEZI</name>
<feature type="region of interest" description="Disordered" evidence="2">
    <location>
        <begin position="1008"/>
        <end position="1154"/>
    </location>
</feature>
<dbReference type="Pfam" id="PF00172">
    <property type="entry name" value="Zn_clus"/>
    <property type="match status" value="1"/>
</dbReference>
<feature type="compositionally biased region" description="Polar residues" evidence="2">
    <location>
        <begin position="39"/>
        <end position="85"/>
    </location>
</feature>
<dbReference type="SUPFAM" id="SSF57701">
    <property type="entry name" value="Zn2/Cys6 DNA-binding domain"/>
    <property type="match status" value="1"/>
</dbReference>
<feature type="compositionally biased region" description="Acidic residues" evidence="2">
    <location>
        <begin position="958"/>
        <end position="977"/>
    </location>
</feature>
<organism evidence="4 5">
    <name type="scientific">Tothia fuscella</name>
    <dbReference type="NCBI Taxonomy" id="1048955"/>
    <lineage>
        <taxon>Eukaryota</taxon>
        <taxon>Fungi</taxon>
        <taxon>Dikarya</taxon>
        <taxon>Ascomycota</taxon>
        <taxon>Pezizomycotina</taxon>
        <taxon>Dothideomycetes</taxon>
        <taxon>Pleosporomycetidae</taxon>
        <taxon>Venturiales</taxon>
        <taxon>Cylindrosympodiaceae</taxon>
        <taxon>Tothia</taxon>
    </lineage>
</organism>
<feature type="compositionally biased region" description="Polar residues" evidence="2">
    <location>
        <begin position="731"/>
        <end position="749"/>
    </location>
</feature>
<feature type="compositionally biased region" description="Polar residues" evidence="2">
    <location>
        <begin position="142"/>
        <end position="151"/>
    </location>
</feature>
<feature type="compositionally biased region" description="Polar residues" evidence="2">
    <location>
        <begin position="252"/>
        <end position="274"/>
    </location>
</feature>
<proteinExistence type="predicted"/>
<feature type="region of interest" description="Disordered" evidence="2">
    <location>
        <begin position="509"/>
        <end position="587"/>
    </location>
</feature>
<dbReference type="PROSITE" id="PS00028">
    <property type="entry name" value="ZINC_FINGER_C2H2_1"/>
    <property type="match status" value="1"/>
</dbReference>
<feature type="compositionally biased region" description="Polar residues" evidence="2">
    <location>
        <begin position="227"/>
        <end position="243"/>
    </location>
</feature>
<feature type="compositionally biased region" description="Low complexity" evidence="2">
    <location>
        <begin position="197"/>
        <end position="226"/>
    </location>
</feature>
<feature type="region of interest" description="Disordered" evidence="2">
    <location>
        <begin position="829"/>
        <end position="864"/>
    </location>
</feature>
<dbReference type="InterPro" id="IPR001138">
    <property type="entry name" value="Zn2Cys6_DnaBD"/>
</dbReference>
<dbReference type="GO" id="GO:0008270">
    <property type="term" value="F:zinc ion binding"/>
    <property type="evidence" value="ECO:0007669"/>
    <property type="project" value="InterPro"/>
</dbReference>